<dbReference type="EMBL" id="AQRA01000001">
    <property type="protein sequence ID" value="EZH75620.1"/>
    <property type="molecule type" value="Genomic_DNA"/>
</dbReference>
<dbReference type="CDD" id="cd00038">
    <property type="entry name" value="CAP_ED"/>
    <property type="match status" value="1"/>
</dbReference>
<dbReference type="InterPro" id="IPR014710">
    <property type="entry name" value="RmlC-like_jellyroll"/>
</dbReference>
<sequence length="192" mass="22768">MIRTDQELLDYIDILCRLDINYFFEERFLPKQKIIEQEKRYTSVFIIKEGIAKCYLSDENGKDFIQEFLGKGMKFGELEVFSGNLSFCSIEAITRLEVYKISYTHFNYLLEHDKRFNRLVMKAMAIKIGYKAPRHSYQQSYTIEDNILKLKKAFPELTEVISKKDIANYMGITLRSLNRVLMKLNEKNNKIN</sequence>
<dbReference type="SUPFAM" id="SSF51206">
    <property type="entry name" value="cAMP-binding domain-like"/>
    <property type="match status" value="1"/>
</dbReference>
<reference evidence="2 3" key="1">
    <citation type="submission" date="2014-04" db="EMBL/GenBank/DDBJ databases">
        <title>Aquimarina sp. 22II-S11-z7 Genome Sequencing.</title>
        <authorList>
            <person name="Lai Q."/>
        </authorList>
    </citation>
    <scope>NUCLEOTIDE SEQUENCE [LARGE SCALE GENOMIC DNA]</scope>
    <source>
        <strain evidence="2 3">22II-S11-z7</strain>
    </source>
</reference>
<gene>
    <name evidence="2" type="ORF">ATO12_02195</name>
</gene>
<dbReference type="STRING" id="1317122.ATO12_02195"/>
<dbReference type="SMART" id="SM00100">
    <property type="entry name" value="cNMP"/>
    <property type="match status" value="1"/>
</dbReference>
<proteinExistence type="predicted"/>
<name>A0A023C045_9FLAO</name>
<dbReference type="InterPro" id="IPR018490">
    <property type="entry name" value="cNMP-bd_dom_sf"/>
</dbReference>
<dbReference type="AlphaFoldDB" id="A0A023C045"/>
<dbReference type="InterPro" id="IPR000595">
    <property type="entry name" value="cNMP-bd_dom"/>
</dbReference>
<dbReference type="Proteomes" id="UP000023541">
    <property type="component" value="Unassembled WGS sequence"/>
</dbReference>
<dbReference type="PROSITE" id="PS50042">
    <property type="entry name" value="CNMP_BINDING_3"/>
    <property type="match status" value="1"/>
</dbReference>
<comment type="caution">
    <text evidence="2">The sequence shown here is derived from an EMBL/GenBank/DDBJ whole genome shotgun (WGS) entry which is preliminary data.</text>
</comment>
<dbReference type="eggNOG" id="COG0664">
    <property type="taxonomic scope" value="Bacteria"/>
</dbReference>
<dbReference type="Pfam" id="PF00027">
    <property type="entry name" value="cNMP_binding"/>
    <property type="match status" value="1"/>
</dbReference>
<evidence type="ECO:0000313" key="3">
    <source>
        <dbReference type="Proteomes" id="UP000023541"/>
    </source>
</evidence>
<feature type="domain" description="Cyclic nucleotide-binding" evidence="1">
    <location>
        <begin position="20"/>
        <end position="110"/>
    </location>
</feature>
<accession>A0A023C045</accession>
<evidence type="ECO:0000313" key="2">
    <source>
        <dbReference type="EMBL" id="EZH75620.1"/>
    </source>
</evidence>
<dbReference type="Gene3D" id="2.60.120.10">
    <property type="entry name" value="Jelly Rolls"/>
    <property type="match status" value="1"/>
</dbReference>
<keyword evidence="3" id="KW-1185">Reference proteome</keyword>
<evidence type="ECO:0000259" key="1">
    <source>
        <dbReference type="PROSITE" id="PS50042"/>
    </source>
</evidence>
<organism evidence="2 3">
    <name type="scientific">Aquimarina atlantica</name>
    <dbReference type="NCBI Taxonomy" id="1317122"/>
    <lineage>
        <taxon>Bacteria</taxon>
        <taxon>Pseudomonadati</taxon>
        <taxon>Bacteroidota</taxon>
        <taxon>Flavobacteriia</taxon>
        <taxon>Flavobacteriales</taxon>
        <taxon>Flavobacteriaceae</taxon>
        <taxon>Aquimarina</taxon>
    </lineage>
</organism>
<protein>
    <recommendedName>
        <fullName evidence="1">Cyclic nucleotide-binding domain-containing protein</fullName>
    </recommendedName>
</protein>